<dbReference type="Gene3D" id="3.30.450.20">
    <property type="entry name" value="PAS domain"/>
    <property type="match status" value="1"/>
</dbReference>
<dbReference type="EMBL" id="BARV01035685">
    <property type="protein sequence ID" value="GAI58504.1"/>
    <property type="molecule type" value="Genomic_DNA"/>
</dbReference>
<dbReference type="AlphaFoldDB" id="X1RSN1"/>
<accession>X1RSN1</accession>
<dbReference type="InterPro" id="IPR000014">
    <property type="entry name" value="PAS"/>
</dbReference>
<organism evidence="2">
    <name type="scientific">marine sediment metagenome</name>
    <dbReference type="NCBI Taxonomy" id="412755"/>
    <lineage>
        <taxon>unclassified sequences</taxon>
        <taxon>metagenomes</taxon>
        <taxon>ecological metagenomes</taxon>
    </lineage>
</organism>
<dbReference type="SUPFAM" id="SSF55785">
    <property type="entry name" value="PYP-like sensor domain (PAS domain)"/>
    <property type="match status" value="1"/>
</dbReference>
<name>X1RSN1_9ZZZZ</name>
<sequence>METKFELTEKDYRYLFENASDAMWVQDMEGNFLDGNRALEKLSGYTL</sequence>
<dbReference type="NCBIfam" id="TIGR00229">
    <property type="entry name" value="sensory_box"/>
    <property type="match status" value="1"/>
</dbReference>
<protein>
    <recommendedName>
        <fullName evidence="1">PAS domain-containing protein</fullName>
    </recommendedName>
</protein>
<proteinExistence type="predicted"/>
<reference evidence="2" key="1">
    <citation type="journal article" date="2014" name="Front. Microbiol.">
        <title>High frequency of phylogenetically diverse reductive dehalogenase-homologous genes in deep subseafloor sedimentary metagenomes.</title>
        <authorList>
            <person name="Kawai M."/>
            <person name="Futagami T."/>
            <person name="Toyoda A."/>
            <person name="Takaki Y."/>
            <person name="Nishi S."/>
            <person name="Hori S."/>
            <person name="Arai W."/>
            <person name="Tsubouchi T."/>
            <person name="Morono Y."/>
            <person name="Uchiyama I."/>
            <person name="Ito T."/>
            <person name="Fujiyama A."/>
            <person name="Inagaki F."/>
            <person name="Takami H."/>
        </authorList>
    </citation>
    <scope>NUCLEOTIDE SEQUENCE</scope>
    <source>
        <strain evidence="2">Expedition CK06-06</strain>
    </source>
</reference>
<dbReference type="Pfam" id="PF13188">
    <property type="entry name" value="PAS_8"/>
    <property type="match status" value="1"/>
</dbReference>
<comment type="caution">
    <text evidence="2">The sequence shown here is derived from an EMBL/GenBank/DDBJ whole genome shotgun (WGS) entry which is preliminary data.</text>
</comment>
<dbReference type="PROSITE" id="PS50112">
    <property type="entry name" value="PAS"/>
    <property type="match status" value="1"/>
</dbReference>
<feature type="domain" description="PAS" evidence="1">
    <location>
        <begin position="8"/>
        <end position="47"/>
    </location>
</feature>
<evidence type="ECO:0000259" key="1">
    <source>
        <dbReference type="PROSITE" id="PS50112"/>
    </source>
</evidence>
<dbReference type="InterPro" id="IPR035965">
    <property type="entry name" value="PAS-like_dom_sf"/>
</dbReference>
<evidence type="ECO:0000313" key="2">
    <source>
        <dbReference type="EMBL" id="GAI58504.1"/>
    </source>
</evidence>
<gene>
    <name evidence="2" type="ORF">S06H3_55637</name>
</gene>
<feature type="non-terminal residue" evidence="2">
    <location>
        <position position="47"/>
    </location>
</feature>